<feature type="domain" description="Nitroreductase" evidence="6">
    <location>
        <begin position="7"/>
        <end position="59"/>
    </location>
</feature>
<name>A0AAW5MYH5_9BACT</name>
<comment type="similarity">
    <text evidence="2">Belongs to the nitroreductase family.</text>
</comment>
<feature type="domain" description="Nitroreductase" evidence="6">
    <location>
        <begin position="63"/>
        <end position="148"/>
    </location>
</feature>
<keyword evidence="5" id="KW-0560">Oxidoreductase</keyword>
<evidence type="ECO:0000259" key="6">
    <source>
        <dbReference type="Pfam" id="PF00881"/>
    </source>
</evidence>
<dbReference type="PANTHER" id="PTHR43673">
    <property type="entry name" value="NAD(P)H NITROREDUCTASE YDGI-RELATED"/>
    <property type="match status" value="1"/>
</dbReference>
<dbReference type="Gene3D" id="3.40.109.10">
    <property type="entry name" value="NADH Oxidase"/>
    <property type="match status" value="1"/>
</dbReference>
<comment type="cofactor">
    <cofactor evidence="1">
        <name>FMN</name>
        <dbReference type="ChEBI" id="CHEBI:58210"/>
    </cofactor>
</comment>
<evidence type="ECO:0000256" key="4">
    <source>
        <dbReference type="ARBA" id="ARBA00022643"/>
    </source>
</evidence>
<dbReference type="GO" id="GO:0016491">
    <property type="term" value="F:oxidoreductase activity"/>
    <property type="evidence" value="ECO:0007669"/>
    <property type="project" value="UniProtKB-KW"/>
</dbReference>
<dbReference type="Proteomes" id="UP001204579">
    <property type="component" value="Unassembled WGS sequence"/>
</dbReference>
<dbReference type="InterPro" id="IPR029479">
    <property type="entry name" value="Nitroreductase"/>
</dbReference>
<evidence type="ECO:0000256" key="3">
    <source>
        <dbReference type="ARBA" id="ARBA00022630"/>
    </source>
</evidence>
<keyword evidence="8" id="KW-1185">Reference proteome</keyword>
<accession>A0AAW5MYH5</accession>
<dbReference type="AlphaFoldDB" id="A0AAW5MYH5"/>
<dbReference type="GeneID" id="82443839"/>
<evidence type="ECO:0000313" key="8">
    <source>
        <dbReference type="Proteomes" id="UP001204579"/>
    </source>
</evidence>
<dbReference type="InterPro" id="IPR000415">
    <property type="entry name" value="Nitroreductase-like"/>
</dbReference>
<dbReference type="PANTHER" id="PTHR43673:SF2">
    <property type="entry name" value="NITROREDUCTASE"/>
    <property type="match status" value="1"/>
</dbReference>
<keyword evidence="3" id="KW-0285">Flavoprotein</keyword>
<dbReference type="CDD" id="cd20609">
    <property type="entry name" value="nitroreductase"/>
    <property type="match status" value="1"/>
</dbReference>
<proteinExistence type="inferred from homology"/>
<dbReference type="EMBL" id="JANRHJ010000003">
    <property type="protein sequence ID" value="MCR8873102.1"/>
    <property type="molecule type" value="Genomic_DNA"/>
</dbReference>
<evidence type="ECO:0000256" key="2">
    <source>
        <dbReference type="ARBA" id="ARBA00007118"/>
    </source>
</evidence>
<evidence type="ECO:0000256" key="5">
    <source>
        <dbReference type="ARBA" id="ARBA00023002"/>
    </source>
</evidence>
<evidence type="ECO:0000313" key="7">
    <source>
        <dbReference type="EMBL" id="MCR8873102.1"/>
    </source>
</evidence>
<dbReference type="SUPFAM" id="SSF55469">
    <property type="entry name" value="FMN-dependent nitroreductase-like"/>
    <property type="match status" value="1"/>
</dbReference>
<evidence type="ECO:0000256" key="1">
    <source>
        <dbReference type="ARBA" id="ARBA00001917"/>
    </source>
</evidence>
<keyword evidence="4" id="KW-0288">FMN</keyword>
<dbReference type="RefSeq" id="WP_026320198.1">
    <property type="nucleotide sequence ID" value="NZ_CALULB010000001.1"/>
</dbReference>
<protein>
    <submittedName>
        <fullName evidence="7">Nitroreductase family protein</fullName>
    </submittedName>
</protein>
<gene>
    <name evidence="7" type="ORF">NW209_03530</name>
</gene>
<comment type="caution">
    <text evidence="7">The sequence shown here is derived from an EMBL/GenBank/DDBJ whole genome shotgun (WGS) entry which is preliminary data.</text>
</comment>
<reference evidence="7 8" key="1">
    <citation type="submission" date="2022-08" db="EMBL/GenBank/DDBJ databases">
        <authorList>
            <person name="Zeman M."/>
            <person name="Kubasova T."/>
        </authorList>
    </citation>
    <scope>NUCLEOTIDE SEQUENCE [LARGE SCALE GENOMIC DNA]</scope>
    <source>
        <strain evidence="7 8">ET62</strain>
    </source>
</reference>
<organism evidence="7 8">
    <name type="scientific">Phocaeicola barnesiae</name>
    <dbReference type="NCBI Taxonomy" id="376804"/>
    <lineage>
        <taxon>Bacteria</taxon>
        <taxon>Pseudomonadati</taxon>
        <taxon>Bacteroidota</taxon>
        <taxon>Bacteroidia</taxon>
        <taxon>Bacteroidales</taxon>
        <taxon>Bacteroidaceae</taxon>
        <taxon>Phocaeicola</taxon>
    </lineage>
</organism>
<dbReference type="Pfam" id="PF00881">
    <property type="entry name" value="Nitroreductase"/>
    <property type="match status" value="2"/>
</dbReference>
<sequence>MNFLDLVKKRYSVRSYLPRAIEADKMNYIMECVRLAPSAVNYQPWHFSIVTDAEKLAALKSTYPREWIQTAPCIIVACTDHQEAWHRKMDGKDHADVDIAIAVEHLCLAAAEQGLGTCWVCNFDASRCKEVLSLPESWEPAVLIPIGYATEEAVPEKRRKTLNEIVF</sequence>